<dbReference type="PANTHER" id="PTHR35562:SF2">
    <property type="entry name" value="DNA ENDONUCLEASE SMRA-RELATED"/>
    <property type="match status" value="1"/>
</dbReference>
<organism evidence="3 4">
    <name type="scientific">Inhella crocodyli</name>
    <dbReference type="NCBI Taxonomy" id="2499851"/>
    <lineage>
        <taxon>Bacteria</taxon>
        <taxon>Pseudomonadati</taxon>
        <taxon>Pseudomonadota</taxon>
        <taxon>Betaproteobacteria</taxon>
        <taxon>Burkholderiales</taxon>
        <taxon>Sphaerotilaceae</taxon>
        <taxon>Inhella</taxon>
    </lineage>
</organism>
<dbReference type="AlphaFoldDB" id="A0A3S2WUH4"/>
<sequence length="213" mass="23591">MASPPLKGLDSLASVQRVLRERRAAQEAAEAAERERLARLARERNLFAQTVGAVHAMPDRGLAQVPRPRPTPEPRSRERDEQAVLAQALSDDFDVDSLLETDEDLSFRRPALPPQVLTKLRRGQWSIQAQLDLHGLRSDEARETLAAFLQDCQLRGKRCVRVVHGKGHGSPGKEGVLRVKVRRWLVQRDEVLAFVQATPVQGGAGALVVLLQG</sequence>
<dbReference type="SMART" id="SM00463">
    <property type="entry name" value="SMR"/>
    <property type="match status" value="1"/>
</dbReference>
<comment type="caution">
    <text evidence="3">The sequence shown here is derived from an EMBL/GenBank/DDBJ whole genome shotgun (WGS) entry which is preliminary data.</text>
</comment>
<evidence type="ECO:0000313" key="3">
    <source>
        <dbReference type="EMBL" id="RVT88275.1"/>
    </source>
</evidence>
<dbReference type="OrthoDB" id="9808881at2"/>
<evidence type="ECO:0000256" key="1">
    <source>
        <dbReference type="SAM" id="MobiDB-lite"/>
    </source>
</evidence>
<protein>
    <submittedName>
        <fullName evidence="3">DNA mismatch repair protein MutS</fullName>
    </submittedName>
</protein>
<name>A0A3S2WUH4_9BURK</name>
<reference evidence="3 4" key="1">
    <citation type="submission" date="2019-01" db="EMBL/GenBank/DDBJ databases">
        <authorList>
            <person name="Chen W.-M."/>
        </authorList>
    </citation>
    <scope>NUCLEOTIDE SEQUENCE [LARGE SCALE GENOMIC DNA]</scope>
    <source>
        <strain evidence="3 4">CCP-18</strain>
    </source>
</reference>
<dbReference type="PANTHER" id="PTHR35562">
    <property type="entry name" value="DNA ENDONUCLEASE SMRA-RELATED"/>
    <property type="match status" value="1"/>
</dbReference>
<dbReference type="RefSeq" id="WP_127681288.1">
    <property type="nucleotide sequence ID" value="NZ_SACM01000001.1"/>
</dbReference>
<feature type="region of interest" description="Disordered" evidence="1">
    <location>
        <begin position="57"/>
        <end position="80"/>
    </location>
</feature>
<dbReference type="EMBL" id="SACM01000001">
    <property type="protein sequence ID" value="RVT88275.1"/>
    <property type="molecule type" value="Genomic_DNA"/>
</dbReference>
<accession>A0A3S2WUH4</accession>
<feature type="compositionally biased region" description="Basic and acidic residues" evidence="1">
    <location>
        <begin position="70"/>
        <end position="80"/>
    </location>
</feature>
<dbReference type="Pfam" id="PF01713">
    <property type="entry name" value="Smr"/>
    <property type="match status" value="1"/>
</dbReference>
<proteinExistence type="predicted"/>
<evidence type="ECO:0000259" key="2">
    <source>
        <dbReference type="PROSITE" id="PS50828"/>
    </source>
</evidence>
<dbReference type="InterPro" id="IPR036063">
    <property type="entry name" value="Smr_dom_sf"/>
</dbReference>
<dbReference type="Proteomes" id="UP000288587">
    <property type="component" value="Unassembled WGS sequence"/>
</dbReference>
<feature type="domain" description="Smr" evidence="2">
    <location>
        <begin position="131"/>
        <end position="212"/>
    </location>
</feature>
<dbReference type="InterPro" id="IPR002625">
    <property type="entry name" value="Smr_dom"/>
</dbReference>
<dbReference type="Gene3D" id="3.30.1370.110">
    <property type="match status" value="1"/>
</dbReference>
<evidence type="ECO:0000313" key="4">
    <source>
        <dbReference type="Proteomes" id="UP000288587"/>
    </source>
</evidence>
<dbReference type="SUPFAM" id="SSF160443">
    <property type="entry name" value="SMR domain-like"/>
    <property type="match status" value="1"/>
</dbReference>
<keyword evidence="4" id="KW-1185">Reference proteome</keyword>
<gene>
    <name evidence="3" type="ORF">EOD73_04570</name>
</gene>
<dbReference type="PROSITE" id="PS50828">
    <property type="entry name" value="SMR"/>
    <property type="match status" value="1"/>
</dbReference>